<keyword evidence="2" id="KW-1185">Reference proteome</keyword>
<dbReference type="OrthoDB" id="2991441at2"/>
<protein>
    <submittedName>
        <fullName evidence="1">Uncharacterized protein</fullName>
    </submittedName>
</protein>
<name>A0A5R9F5X8_9BACL</name>
<sequence length="82" mass="9297">MSWDHGDFSKQHNASAASYTIHRNGAIDINQGKGPETKIGVQPWGMYKLIKEWLDSGHPLTRAQKDELIELLHKEPADFLVE</sequence>
<dbReference type="AlphaFoldDB" id="A0A5R9F5X8"/>
<organism evidence="1 2">
    <name type="scientific">Exobacillus caeni</name>
    <dbReference type="NCBI Taxonomy" id="2574798"/>
    <lineage>
        <taxon>Bacteria</taxon>
        <taxon>Bacillati</taxon>
        <taxon>Bacillota</taxon>
        <taxon>Bacilli</taxon>
        <taxon>Bacillales</taxon>
        <taxon>Guptibacillaceae</taxon>
        <taxon>Exobacillus</taxon>
    </lineage>
</organism>
<accession>A0A5R9F5X8</accession>
<reference evidence="1 2" key="1">
    <citation type="submission" date="2019-04" db="EMBL/GenBank/DDBJ databases">
        <title>Bacillus caeni sp. nov., a bacterium isolated from mangrove sediment.</title>
        <authorList>
            <person name="Huang H."/>
            <person name="Mo K."/>
            <person name="Hu Y."/>
        </authorList>
    </citation>
    <scope>NUCLEOTIDE SEQUENCE [LARGE SCALE GENOMIC DNA]</scope>
    <source>
        <strain evidence="1 2">HB172195</strain>
    </source>
</reference>
<dbReference type="Proteomes" id="UP000308230">
    <property type="component" value="Unassembled WGS sequence"/>
</dbReference>
<dbReference type="RefSeq" id="WP_138129284.1">
    <property type="nucleotide sequence ID" value="NZ_SWLG01000026.1"/>
</dbReference>
<evidence type="ECO:0000313" key="1">
    <source>
        <dbReference type="EMBL" id="TLS35215.1"/>
    </source>
</evidence>
<dbReference type="EMBL" id="SWLG01000026">
    <property type="protein sequence ID" value="TLS35215.1"/>
    <property type="molecule type" value="Genomic_DNA"/>
</dbReference>
<proteinExistence type="predicted"/>
<comment type="caution">
    <text evidence="1">The sequence shown here is derived from an EMBL/GenBank/DDBJ whole genome shotgun (WGS) entry which is preliminary data.</text>
</comment>
<evidence type="ECO:0000313" key="2">
    <source>
        <dbReference type="Proteomes" id="UP000308230"/>
    </source>
</evidence>
<gene>
    <name evidence="1" type="ORF">FCL54_21700</name>
</gene>